<dbReference type="InterPro" id="IPR023214">
    <property type="entry name" value="HAD_sf"/>
</dbReference>
<evidence type="ECO:0000313" key="2">
    <source>
        <dbReference type="Proteomes" id="UP000320679"/>
    </source>
</evidence>
<dbReference type="Pfam" id="PF13419">
    <property type="entry name" value="HAD_2"/>
    <property type="match status" value="1"/>
</dbReference>
<dbReference type="Gene3D" id="1.10.260.80">
    <property type="match status" value="1"/>
</dbReference>
<dbReference type="PANTHER" id="PTHR43885">
    <property type="entry name" value="HALOACID DEHALOGENASE-LIKE HYDROLASE"/>
    <property type="match status" value="1"/>
</dbReference>
<dbReference type="Gene3D" id="3.40.50.1000">
    <property type="entry name" value="HAD superfamily/HAD-like"/>
    <property type="match status" value="1"/>
</dbReference>
<name>A0A523UM95_UNCAE</name>
<gene>
    <name evidence="1" type="ORF">E3J59_06110</name>
</gene>
<protein>
    <submittedName>
        <fullName evidence="1">HAD family hydrolase</fullName>
    </submittedName>
</protein>
<dbReference type="Proteomes" id="UP000320679">
    <property type="component" value="Unassembled WGS sequence"/>
</dbReference>
<dbReference type="NCBIfam" id="TIGR01509">
    <property type="entry name" value="HAD-SF-IA-v3"/>
    <property type="match status" value="1"/>
</dbReference>
<dbReference type="NCBIfam" id="TIGR01549">
    <property type="entry name" value="HAD-SF-IA-v1"/>
    <property type="match status" value="1"/>
</dbReference>
<keyword evidence="1" id="KW-0378">Hydrolase</keyword>
<dbReference type="InterPro" id="IPR036412">
    <property type="entry name" value="HAD-like_sf"/>
</dbReference>
<comment type="caution">
    <text evidence="1">The sequence shown here is derived from an EMBL/GenBank/DDBJ whole genome shotgun (WGS) entry which is preliminary data.</text>
</comment>
<dbReference type="InterPro" id="IPR041492">
    <property type="entry name" value="HAD_2"/>
</dbReference>
<evidence type="ECO:0000313" key="1">
    <source>
        <dbReference type="EMBL" id="TET43628.1"/>
    </source>
</evidence>
<dbReference type="GO" id="GO:0016787">
    <property type="term" value="F:hydrolase activity"/>
    <property type="evidence" value="ECO:0007669"/>
    <property type="project" value="UniProtKB-KW"/>
</dbReference>
<sequence length="221" mass="24370">MKMVGCFTLILGRVKVGSKLAKIVRQKLKTDSFKGVIFDLDGVIIKASLDFGLIAGEIFGSASKKPVLEGIKELSHAAERKKAFRILEKHEKRAALGAQLTPGIDELLELIKRRGMKTAIVTRNTQDSVGIILEKFHLQIDCIVTRETAPPKPSKEPVLRACECMGLNPHEVVFLGDYEFDMLAGERAGVVTVLLRSSKESTSENADLEIDSIAELVEMFF</sequence>
<organism evidence="1 2">
    <name type="scientific">Aerophobetes bacterium</name>
    <dbReference type="NCBI Taxonomy" id="2030807"/>
    <lineage>
        <taxon>Bacteria</taxon>
        <taxon>Candidatus Aerophobota</taxon>
    </lineage>
</organism>
<dbReference type="EMBL" id="SOJK01000257">
    <property type="protein sequence ID" value="TET43628.1"/>
    <property type="molecule type" value="Genomic_DNA"/>
</dbReference>
<accession>A0A523UM95</accession>
<dbReference type="InterPro" id="IPR006439">
    <property type="entry name" value="HAD-SF_hydro_IA"/>
</dbReference>
<dbReference type="PANTHER" id="PTHR43885:SF1">
    <property type="entry name" value="SUPERFAMILY HYDROLASE, PUTATIVE (AFU_ORTHOLOGUE AFUA_4G13290)-RELATED"/>
    <property type="match status" value="1"/>
</dbReference>
<dbReference type="SFLD" id="SFLDG01129">
    <property type="entry name" value="C1.5:_HAD__Beta-PGM__Phosphata"/>
    <property type="match status" value="1"/>
</dbReference>
<dbReference type="SUPFAM" id="SSF56784">
    <property type="entry name" value="HAD-like"/>
    <property type="match status" value="1"/>
</dbReference>
<proteinExistence type="predicted"/>
<dbReference type="AlphaFoldDB" id="A0A523UM95"/>
<dbReference type="SFLD" id="SFLDS00003">
    <property type="entry name" value="Haloacid_Dehalogenase"/>
    <property type="match status" value="1"/>
</dbReference>
<reference evidence="1 2" key="1">
    <citation type="submission" date="2019-03" db="EMBL/GenBank/DDBJ databases">
        <title>Metabolic potential of uncultured bacteria and archaea associated with petroleum seepage in deep-sea sediments.</title>
        <authorList>
            <person name="Dong X."/>
            <person name="Hubert C."/>
        </authorList>
    </citation>
    <scope>NUCLEOTIDE SEQUENCE [LARGE SCALE GENOMIC DNA]</scope>
    <source>
        <strain evidence="1">E29_bin78</strain>
    </source>
</reference>